<dbReference type="GeneID" id="17352394"/>
<dbReference type="InParanoid" id="E1ZME2"/>
<evidence type="ECO:0000313" key="2">
    <source>
        <dbReference type="EMBL" id="EFN52989.1"/>
    </source>
</evidence>
<dbReference type="AlphaFoldDB" id="E1ZME2"/>
<gene>
    <name evidence="2" type="ORF">CHLNCDRAFT_137418</name>
</gene>
<organism evidence="3">
    <name type="scientific">Chlorella variabilis</name>
    <name type="common">Green alga</name>
    <dbReference type="NCBI Taxonomy" id="554065"/>
    <lineage>
        <taxon>Eukaryota</taxon>
        <taxon>Viridiplantae</taxon>
        <taxon>Chlorophyta</taxon>
        <taxon>core chlorophytes</taxon>
        <taxon>Trebouxiophyceae</taxon>
        <taxon>Chlorellales</taxon>
        <taxon>Chlorellaceae</taxon>
        <taxon>Chlorella clade</taxon>
        <taxon>Chlorella</taxon>
    </lineage>
</organism>
<dbReference type="EMBL" id="GL433853">
    <property type="protein sequence ID" value="EFN52989.1"/>
    <property type="molecule type" value="Genomic_DNA"/>
</dbReference>
<name>E1ZME2_CHLVA</name>
<feature type="compositionally biased region" description="Polar residues" evidence="1">
    <location>
        <begin position="124"/>
        <end position="136"/>
    </location>
</feature>
<dbReference type="RefSeq" id="XP_005845091.1">
    <property type="nucleotide sequence ID" value="XM_005845029.1"/>
</dbReference>
<feature type="region of interest" description="Disordered" evidence="1">
    <location>
        <begin position="66"/>
        <end position="150"/>
    </location>
</feature>
<keyword evidence="3" id="KW-1185">Reference proteome</keyword>
<dbReference type="Proteomes" id="UP000008141">
    <property type="component" value="Unassembled WGS sequence"/>
</dbReference>
<protein>
    <submittedName>
        <fullName evidence="2">Uncharacterized protein</fullName>
    </submittedName>
</protein>
<reference evidence="2 3" key="1">
    <citation type="journal article" date="2010" name="Plant Cell">
        <title>The Chlorella variabilis NC64A genome reveals adaptation to photosymbiosis, coevolution with viruses, and cryptic sex.</title>
        <authorList>
            <person name="Blanc G."/>
            <person name="Duncan G."/>
            <person name="Agarkova I."/>
            <person name="Borodovsky M."/>
            <person name="Gurnon J."/>
            <person name="Kuo A."/>
            <person name="Lindquist E."/>
            <person name="Lucas S."/>
            <person name="Pangilinan J."/>
            <person name="Polle J."/>
            <person name="Salamov A."/>
            <person name="Terry A."/>
            <person name="Yamada T."/>
            <person name="Dunigan D.D."/>
            <person name="Grigoriev I.V."/>
            <person name="Claverie J.M."/>
            <person name="Van Etten J.L."/>
        </authorList>
    </citation>
    <scope>NUCLEOTIDE SEQUENCE [LARGE SCALE GENOMIC DNA]</scope>
    <source>
        <strain evidence="2 3">NC64A</strain>
    </source>
</reference>
<accession>E1ZME2</accession>
<feature type="compositionally biased region" description="Polar residues" evidence="1">
    <location>
        <begin position="81"/>
        <end position="95"/>
    </location>
</feature>
<sequence length="165" mass="16740">MQASLCTQLKAAQAAAPAQAVARRPLAVAAALPDNRQPLRSAGLAVAGCLLASQLLMAPVSLAGEPGYKGVVPSTEKDQPAPSTAPLSGPSSGTDAKNPFQKRAAKQAAGDLEQADSANAARKGTSNAGNPFSQGSEVPESTRGQLLAEPLNVWQKIGRAFGKQS</sequence>
<proteinExistence type="predicted"/>
<evidence type="ECO:0000256" key="1">
    <source>
        <dbReference type="SAM" id="MobiDB-lite"/>
    </source>
</evidence>
<dbReference type="KEGG" id="cvr:CHLNCDRAFT_137418"/>
<evidence type="ECO:0000313" key="3">
    <source>
        <dbReference type="Proteomes" id="UP000008141"/>
    </source>
</evidence>